<protein>
    <recommendedName>
        <fullName evidence="3">diguanylate cyclase</fullName>
        <ecNumber evidence="3">2.7.7.65</ecNumber>
    </recommendedName>
</protein>
<dbReference type="InterPro" id="IPR000160">
    <property type="entry name" value="GGDEF_dom"/>
</dbReference>
<keyword evidence="7" id="KW-0548">Nucleotidyltransferase</keyword>
<dbReference type="Pfam" id="PF00990">
    <property type="entry name" value="GGDEF"/>
    <property type="match status" value="1"/>
</dbReference>
<dbReference type="PANTHER" id="PTHR45138">
    <property type="entry name" value="REGULATORY COMPONENTS OF SENSORY TRANSDUCTION SYSTEM"/>
    <property type="match status" value="1"/>
</dbReference>
<dbReference type="Proteomes" id="UP001205357">
    <property type="component" value="Unassembled WGS sequence"/>
</dbReference>
<comment type="catalytic activity">
    <reaction evidence="5">
        <text>2 GTP = 3',3'-c-di-GMP + 2 diphosphate</text>
        <dbReference type="Rhea" id="RHEA:24898"/>
        <dbReference type="ChEBI" id="CHEBI:33019"/>
        <dbReference type="ChEBI" id="CHEBI:37565"/>
        <dbReference type="ChEBI" id="CHEBI:58805"/>
        <dbReference type="EC" id="2.7.7.65"/>
    </reaction>
</comment>
<reference evidence="7 8" key="1">
    <citation type="submission" date="2022-04" db="EMBL/GenBank/DDBJ databases">
        <title>Proposal of a three novel species of Scandinavium, Scandinavium hiltneri, Scandinavium manionii, Scandinavium tedordense.</title>
        <authorList>
            <person name="Maddock D.W."/>
            <person name="Brady C.L."/>
            <person name="Denman S."/>
            <person name="Arnold D."/>
        </authorList>
    </citation>
    <scope>NUCLEOTIDE SEQUENCE [LARGE SCALE GENOMIC DNA]</scope>
    <source>
        <strain evidence="7 8">H11S7</strain>
    </source>
</reference>
<dbReference type="EC" id="2.7.7.65" evidence="3"/>
<evidence type="ECO:0000256" key="3">
    <source>
        <dbReference type="ARBA" id="ARBA00012528"/>
    </source>
</evidence>
<evidence type="ECO:0000313" key="8">
    <source>
        <dbReference type="Proteomes" id="UP001205357"/>
    </source>
</evidence>
<dbReference type="EMBL" id="JALIGE010000069">
    <property type="protein sequence ID" value="MCS2160599.1"/>
    <property type="molecule type" value="Genomic_DNA"/>
</dbReference>
<dbReference type="SUPFAM" id="SSF55073">
    <property type="entry name" value="Nucleotide cyclase"/>
    <property type="match status" value="1"/>
</dbReference>
<organism evidence="7 8">
    <name type="scientific">Scandinavium hiltneri</name>
    <dbReference type="NCBI Taxonomy" id="2926519"/>
    <lineage>
        <taxon>Bacteria</taxon>
        <taxon>Pseudomonadati</taxon>
        <taxon>Pseudomonadota</taxon>
        <taxon>Gammaproteobacteria</taxon>
        <taxon>Enterobacterales</taxon>
        <taxon>Enterobacteriaceae</taxon>
        <taxon>Scandinavium</taxon>
    </lineage>
</organism>
<comment type="cofactor">
    <cofactor evidence="1">
        <name>Mg(2+)</name>
        <dbReference type="ChEBI" id="CHEBI:18420"/>
    </cofactor>
</comment>
<gene>
    <name evidence="7" type="ORF">MUU47_05575</name>
</gene>
<keyword evidence="4" id="KW-0547">Nucleotide-binding</keyword>
<keyword evidence="8" id="KW-1185">Reference proteome</keyword>
<sequence length="59" mass="6465">MADIRGSATKLSGDGLPGFTVSIDVARYQAQETIDELFKRVDKALYQAKHDGRNRVLAA</sequence>
<evidence type="ECO:0000259" key="6">
    <source>
        <dbReference type="PROSITE" id="PS50887"/>
    </source>
</evidence>
<evidence type="ECO:0000256" key="5">
    <source>
        <dbReference type="ARBA" id="ARBA00034247"/>
    </source>
</evidence>
<keyword evidence="7" id="KW-0808">Transferase</keyword>
<proteinExistence type="predicted"/>
<dbReference type="InterPro" id="IPR029787">
    <property type="entry name" value="Nucleotide_cyclase"/>
</dbReference>
<comment type="pathway">
    <text evidence="2">Purine metabolism; 3',5'-cyclic di-GMP biosynthesis.</text>
</comment>
<evidence type="ECO:0000256" key="4">
    <source>
        <dbReference type="ARBA" id="ARBA00023134"/>
    </source>
</evidence>
<keyword evidence="4" id="KW-0342">GTP-binding</keyword>
<evidence type="ECO:0000256" key="2">
    <source>
        <dbReference type="ARBA" id="ARBA00004665"/>
    </source>
</evidence>
<accession>A0ABT2DY96</accession>
<dbReference type="PROSITE" id="PS50887">
    <property type="entry name" value="GGDEF"/>
    <property type="match status" value="1"/>
</dbReference>
<dbReference type="Gene3D" id="3.30.70.270">
    <property type="match status" value="1"/>
</dbReference>
<dbReference type="RefSeq" id="WP_258987259.1">
    <property type="nucleotide sequence ID" value="NZ_JALIGE010000069.1"/>
</dbReference>
<evidence type="ECO:0000256" key="1">
    <source>
        <dbReference type="ARBA" id="ARBA00001946"/>
    </source>
</evidence>
<dbReference type="InterPro" id="IPR050469">
    <property type="entry name" value="Diguanylate_Cyclase"/>
</dbReference>
<comment type="caution">
    <text evidence="7">The sequence shown here is derived from an EMBL/GenBank/DDBJ whole genome shotgun (WGS) entry which is preliminary data.</text>
</comment>
<feature type="domain" description="GGDEF" evidence="6">
    <location>
        <begin position="1"/>
        <end position="59"/>
    </location>
</feature>
<dbReference type="PANTHER" id="PTHR45138:SF9">
    <property type="entry name" value="DIGUANYLATE CYCLASE DGCM-RELATED"/>
    <property type="match status" value="1"/>
</dbReference>
<name>A0ABT2DY96_9ENTR</name>
<dbReference type="InterPro" id="IPR043128">
    <property type="entry name" value="Rev_trsase/Diguanyl_cyclase"/>
</dbReference>
<dbReference type="GO" id="GO:0052621">
    <property type="term" value="F:diguanylate cyclase activity"/>
    <property type="evidence" value="ECO:0007669"/>
    <property type="project" value="UniProtKB-EC"/>
</dbReference>
<evidence type="ECO:0000313" key="7">
    <source>
        <dbReference type="EMBL" id="MCS2160599.1"/>
    </source>
</evidence>